<dbReference type="Proteomes" id="UP000750711">
    <property type="component" value="Unassembled WGS sequence"/>
</dbReference>
<feature type="region of interest" description="Disordered" evidence="1">
    <location>
        <begin position="423"/>
        <end position="506"/>
    </location>
</feature>
<dbReference type="PANTHER" id="PTHR12785:SF6">
    <property type="entry name" value="SPLICING FACTOR 3B SUBUNIT 2"/>
    <property type="match status" value="1"/>
</dbReference>
<evidence type="ECO:0000313" key="4">
    <source>
        <dbReference type="Proteomes" id="UP000750711"/>
    </source>
</evidence>
<name>A0A9P8IB77_9PEZI</name>
<feature type="domain" description="PSP proline-rich" evidence="2">
    <location>
        <begin position="320"/>
        <end position="373"/>
    </location>
</feature>
<feature type="compositionally biased region" description="Basic and acidic residues" evidence="1">
    <location>
        <begin position="485"/>
        <end position="495"/>
    </location>
</feature>
<evidence type="ECO:0000256" key="1">
    <source>
        <dbReference type="SAM" id="MobiDB-lite"/>
    </source>
</evidence>
<keyword evidence="4" id="KW-1185">Reference proteome</keyword>
<dbReference type="InterPro" id="IPR006568">
    <property type="entry name" value="PSP_pro-rich"/>
</dbReference>
<feature type="compositionally biased region" description="Basic and acidic residues" evidence="1">
    <location>
        <begin position="603"/>
        <end position="629"/>
    </location>
</feature>
<dbReference type="EMBL" id="JAGHQM010002410">
    <property type="protein sequence ID" value="KAH0548686.1"/>
    <property type="molecule type" value="Genomic_DNA"/>
</dbReference>
<organism evidence="3 4">
    <name type="scientific">Trichoglossum hirsutum</name>
    <dbReference type="NCBI Taxonomy" id="265104"/>
    <lineage>
        <taxon>Eukaryota</taxon>
        <taxon>Fungi</taxon>
        <taxon>Dikarya</taxon>
        <taxon>Ascomycota</taxon>
        <taxon>Pezizomycotina</taxon>
        <taxon>Geoglossomycetes</taxon>
        <taxon>Geoglossales</taxon>
        <taxon>Geoglossaceae</taxon>
        <taxon>Trichoglossum</taxon>
    </lineage>
</organism>
<dbReference type="InterPro" id="IPR052584">
    <property type="entry name" value="U2_snRNP_Complex_Component"/>
</dbReference>
<feature type="compositionally biased region" description="Acidic residues" evidence="1">
    <location>
        <begin position="426"/>
        <end position="450"/>
    </location>
</feature>
<proteinExistence type="predicted"/>
<feature type="region of interest" description="Disordered" evidence="1">
    <location>
        <begin position="132"/>
        <end position="176"/>
    </location>
</feature>
<gene>
    <name evidence="3" type="ORF">GP486_007770</name>
</gene>
<evidence type="ECO:0000259" key="2">
    <source>
        <dbReference type="SMART" id="SM00581"/>
    </source>
</evidence>
<feature type="compositionally biased region" description="Basic and acidic residues" evidence="1">
    <location>
        <begin position="580"/>
        <end position="589"/>
    </location>
</feature>
<dbReference type="Pfam" id="PF04037">
    <property type="entry name" value="DUF382"/>
    <property type="match status" value="1"/>
</dbReference>
<feature type="compositionally biased region" description="Basic and acidic residues" evidence="1">
    <location>
        <begin position="132"/>
        <end position="145"/>
    </location>
</feature>
<evidence type="ECO:0000313" key="3">
    <source>
        <dbReference type="EMBL" id="KAH0548686.1"/>
    </source>
</evidence>
<dbReference type="InterPro" id="IPR007180">
    <property type="entry name" value="DUF382"/>
</dbReference>
<sequence length="629" mass="70228">MPAVVNGAGLAEADPSIEESNGGVVDGGSSADGLADAGEKKPKLTRNQMKRMRKKEKKAEGRESRETGESTQPASEAKGVISRVEDAPAPSPALSLQPENTPNLRVSDLGIDEDDPSYEQFRDLLEKFGKVREEDEQDVKIRKGEVLGQDDDEIPDEEEEAEKGEPKLSKKARKQQNKLSVAELKALVRKPEIVEWTDTSASDPRLLVHIKSYRNVVPVPAHWSLKREYLSSKRGVEKPPFSLPKFIQETGISEMRDAVLEKQDQATLKQKQRERVQPKMGRLDIDYQKLYEAFFRFQTKPELTRYGEVYYEGKEYETNLRHLRPGELSDELKEALNIPPGAPPPWLINQQRFGPPPSYPSLKIPGLNAPPPPGGQWGFHPGGYGKPPVDEYNRPLYGGDIFGVLQPQVQAQTGEPVEKTLWGELQEPEEESEDEEEESDGDDEDDDVEDAGTGLQTPSGLETPGGLASTVPSEYGGDVSVGGDFDLRKQRRGTETEESTQPRSLYTVLPEQQIRAQGFFGGERAYDVRAAPRAQHLPVLGQDDQNRKRKKPGDVDVAIDPDALAAEDGLSKEEVKRRFEAQKKEERGDWGFQEDLSDMIATESRKRLKKEEERKSGSSGKGKERGYRF</sequence>
<feature type="region of interest" description="Disordered" evidence="1">
    <location>
        <begin position="532"/>
        <end position="566"/>
    </location>
</feature>
<dbReference type="PANTHER" id="PTHR12785">
    <property type="entry name" value="SPLICING FACTOR 3B"/>
    <property type="match status" value="1"/>
</dbReference>
<feature type="compositionally biased region" description="Low complexity" evidence="1">
    <location>
        <begin position="27"/>
        <end position="36"/>
    </location>
</feature>
<reference evidence="3" key="1">
    <citation type="submission" date="2021-03" db="EMBL/GenBank/DDBJ databases">
        <title>Comparative genomics and phylogenomic investigation of the class Geoglossomycetes provide insights into ecological specialization and systematics.</title>
        <authorList>
            <person name="Melie T."/>
            <person name="Pirro S."/>
            <person name="Miller A.N."/>
            <person name="Quandt A."/>
        </authorList>
    </citation>
    <scope>NUCLEOTIDE SEQUENCE</scope>
    <source>
        <strain evidence="3">CAQ_001_2017</strain>
    </source>
</reference>
<dbReference type="AlphaFoldDB" id="A0A9P8IB77"/>
<feature type="region of interest" description="Disordered" evidence="1">
    <location>
        <begin position="580"/>
        <end position="629"/>
    </location>
</feature>
<accession>A0A9P8IB77</accession>
<feature type="compositionally biased region" description="Basic and acidic residues" evidence="1">
    <location>
        <begin position="57"/>
        <end position="68"/>
    </location>
</feature>
<protein>
    <recommendedName>
        <fullName evidence="2">PSP proline-rich domain-containing protein</fullName>
    </recommendedName>
</protein>
<feature type="region of interest" description="Disordered" evidence="1">
    <location>
        <begin position="1"/>
        <end position="118"/>
    </location>
</feature>
<dbReference type="SMART" id="SM00581">
    <property type="entry name" value="PSP"/>
    <property type="match status" value="1"/>
</dbReference>
<dbReference type="Pfam" id="PF04046">
    <property type="entry name" value="PSP"/>
    <property type="match status" value="1"/>
</dbReference>
<feature type="compositionally biased region" description="Acidic residues" evidence="1">
    <location>
        <begin position="148"/>
        <end position="162"/>
    </location>
</feature>
<dbReference type="GO" id="GO:0005634">
    <property type="term" value="C:nucleus"/>
    <property type="evidence" value="ECO:0007669"/>
    <property type="project" value="InterPro"/>
</dbReference>
<comment type="caution">
    <text evidence="3">The sequence shown here is derived from an EMBL/GenBank/DDBJ whole genome shotgun (WGS) entry which is preliminary data.</text>
</comment>